<name>A0A0A8ZAC8_ARUDO</name>
<reference evidence="1" key="1">
    <citation type="submission" date="2014-09" db="EMBL/GenBank/DDBJ databases">
        <authorList>
            <person name="Magalhaes I.L.F."/>
            <person name="Oliveira U."/>
            <person name="Santos F.R."/>
            <person name="Vidigal T.H.D.A."/>
            <person name="Brescovit A.D."/>
            <person name="Santos A.J."/>
        </authorList>
    </citation>
    <scope>NUCLEOTIDE SEQUENCE</scope>
    <source>
        <tissue evidence="1">Shoot tissue taken approximately 20 cm above the soil surface</tissue>
    </source>
</reference>
<dbReference type="EMBL" id="GBRH01262119">
    <property type="protein sequence ID" value="JAD35776.1"/>
    <property type="molecule type" value="Transcribed_RNA"/>
</dbReference>
<protein>
    <submittedName>
        <fullName evidence="1">Uncharacterized protein</fullName>
    </submittedName>
</protein>
<organism evidence="1">
    <name type="scientific">Arundo donax</name>
    <name type="common">Giant reed</name>
    <name type="synonym">Donax arundinaceus</name>
    <dbReference type="NCBI Taxonomy" id="35708"/>
    <lineage>
        <taxon>Eukaryota</taxon>
        <taxon>Viridiplantae</taxon>
        <taxon>Streptophyta</taxon>
        <taxon>Embryophyta</taxon>
        <taxon>Tracheophyta</taxon>
        <taxon>Spermatophyta</taxon>
        <taxon>Magnoliopsida</taxon>
        <taxon>Liliopsida</taxon>
        <taxon>Poales</taxon>
        <taxon>Poaceae</taxon>
        <taxon>PACMAD clade</taxon>
        <taxon>Arundinoideae</taxon>
        <taxon>Arundineae</taxon>
        <taxon>Arundo</taxon>
    </lineage>
</organism>
<evidence type="ECO:0000313" key="1">
    <source>
        <dbReference type="EMBL" id="JAD35776.1"/>
    </source>
</evidence>
<accession>A0A0A8ZAC8</accession>
<sequence length="50" mass="5715">MHISTQKKLTGLHTIYILLAELVPVSKKEKTESLPLGITHNTRKIYIVQE</sequence>
<dbReference type="AlphaFoldDB" id="A0A0A8ZAC8"/>
<reference evidence="1" key="2">
    <citation type="journal article" date="2015" name="Data Brief">
        <title>Shoot transcriptome of the giant reed, Arundo donax.</title>
        <authorList>
            <person name="Barrero R.A."/>
            <person name="Guerrero F.D."/>
            <person name="Moolhuijzen P."/>
            <person name="Goolsby J.A."/>
            <person name="Tidwell J."/>
            <person name="Bellgard S.E."/>
            <person name="Bellgard M.I."/>
        </authorList>
    </citation>
    <scope>NUCLEOTIDE SEQUENCE</scope>
    <source>
        <tissue evidence="1">Shoot tissue taken approximately 20 cm above the soil surface</tissue>
    </source>
</reference>
<proteinExistence type="predicted"/>